<dbReference type="GO" id="GO:0016020">
    <property type="term" value="C:membrane"/>
    <property type="evidence" value="ECO:0007669"/>
    <property type="project" value="TreeGrafter"/>
</dbReference>
<evidence type="ECO:0000256" key="1">
    <source>
        <dbReference type="SAM" id="Phobius"/>
    </source>
</evidence>
<feature type="domain" description="Acyltransferase 3" evidence="2">
    <location>
        <begin position="10"/>
        <end position="341"/>
    </location>
</feature>
<feature type="transmembrane region" description="Helical" evidence="1">
    <location>
        <begin position="232"/>
        <end position="251"/>
    </location>
</feature>
<feature type="transmembrane region" description="Helical" evidence="1">
    <location>
        <begin position="324"/>
        <end position="346"/>
    </location>
</feature>
<proteinExistence type="predicted"/>
<dbReference type="RefSeq" id="WP_150766686.1">
    <property type="nucleotide sequence ID" value="NZ_CABVHW010000020.1"/>
</dbReference>
<gene>
    <name evidence="4" type="ORF">PS710_04752</name>
</gene>
<dbReference type="InterPro" id="IPR002656">
    <property type="entry name" value="Acyl_transf_3_dom"/>
</dbReference>
<feature type="transmembrane region" description="Helical" evidence="1">
    <location>
        <begin position="198"/>
        <end position="220"/>
    </location>
</feature>
<evidence type="ECO:0000313" key="5">
    <source>
        <dbReference type="Proteomes" id="UP000381093"/>
    </source>
</evidence>
<dbReference type="PANTHER" id="PTHR23028">
    <property type="entry name" value="ACETYLTRANSFERASE"/>
    <property type="match status" value="1"/>
</dbReference>
<feature type="transmembrane region" description="Helical" evidence="1">
    <location>
        <begin position="297"/>
        <end position="318"/>
    </location>
</feature>
<evidence type="ECO:0000259" key="3">
    <source>
        <dbReference type="Pfam" id="PF19040"/>
    </source>
</evidence>
<dbReference type="Proteomes" id="UP000381093">
    <property type="component" value="Unassembled WGS sequence"/>
</dbReference>
<evidence type="ECO:0000313" key="4">
    <source>
        <dbReference type="EMBL" id="VVO27525.1"/>
    </source>
</evidence>
<organism evidence="4 5">
    <name type="scientific">Pseudomonas fluorescens</name>
    <dbReference type="NCBI Taxonomy" id="294"/>
    <lineage>
        <taxon>Bacteria</taxon>
        <taxon>Pseudomonadati</taxon>
        <taxon>Pseudomonadota</taxon>
        <taxon>Gammaproteobacteria</taxon>
        <taxon>Pseudomonadales</taxon>
        <taxon>Pseudomonadaceae</taxon>
        <taxon>Pseudomonas</taxon>
    </lineage>
</organism>
<reference evidence="4 5" key="1">
    <citation type="submission" date="2019-09" db="EMBL/GenBank/DDBJ databases">
        <authorList>
            <person name="Chandra G."/>
            <person name="Truman W A."/>
        </authorList>
    </citation>
    <scope>NUCLEOTIDE SEQUENCE [LARGE SCALE GENOMIC DNA]</scope>
    <source>
        <strain evidence="4">PS710</strain>
    </source>
</reference>
<feature type="transmembrane region" description="Helical" evidence="1">
    <location>
        <begin position="144"/>
        <end position="163"/>
    </location>
</feature>
<dbReference type="Pfam" id="PF19040">
    <property type="entry name" value="SGNH"/>
    <property type="match status" value="1"/>
</dbReference>
<dbReference type="AlphaFoldDB" id="A0A5E7EKR8"/>
<dbReference type="GO" id="GO:0009103">
    <property type="term" value="P:lipopolysaccharide biosynthetic process"/>
    <property type="evidence" value="ECO:0007669"/>
    <property type="project" value="TreeGrafter"/>
</dbReference>
<dbReference type="GO" id="GO:0016747">
    <property type="term" value="F:acyltransferase activity, transferring groups other than amino-acyl groups"/>
    <property type="evidence" value="ECO:0007669"/>
    <property type="project" value="InterPro"/>
</dbReference>
<keyword evidence="1" id="KW-1133">Transmembrane helix</keyword>
<dbReference type="InterPro" id="IPR050879">
    <property type="entry name" value="Acyltransferase_3"/>
</dbReference>
<keyword evidence="1" id="KW-0812">Transmembrane</keyword>
<accession>A0A5E7EKR8</accession>
<dbReference type="InterPro" id="IPR043968">
    <property type="entry name" value="SGNH"/>
</dbReference>
<keyword evidence="1" id="KW-0472">Membrane</keyword>
<name>A0A5E7EKR8_PSEFL</name>
<dbReference type="PANTHER" id="PTHR23028:SF53">
    <property type="entry name" value="ACYL_TRANSF_3 DOMAIN-CONTAINING PROTEIN"/>
    <property type="match status" value="1"/>
</dbReference>
<feature type="domain" description="SGNH" evidence="3">
    <location>
        <begin position="420"/>
        <end position="652"/>
    </location>
</feature>
<dbReference type="EMBL" id="CABVHW010000020">
    <property type="protein sequence ID" value="VVO27525.1"/>
    <property type="molecule type" value="Genomic_DNA"/>
</dbReference>
<sequence>MHRPTSGYIPAIDGLRAIAVMAVLIYHADYLSLLPGGFTGVDMFFVISGFVISQSLSERRDLGFVDYLLGFYRRRLLRLLPALLVVLIASVVLSAMLLPQVWLSEQNNRTGLAAFLGLSNFVLAWNTDTYFAPGTDLNPYLHTWSLGVEEQFYLVFPVIWFLWMRHRPRVPLLWALLPTLALASLAVGVVQTGSDPLAAFYLLPSRFWELASGALLFQVLQRHPAQAPANCRMTLVLSVGFALVLLGFLQADITGFPLPWALPTVAGTLLMITAVVLSGRSAPSVAHRLLQSRGATYLGRLSYSLYLWHWPIAVFIRWTVGFELLLVQLTYPLLVLALAVASYHWIETPIRTGKSIVQRHTWATAAASFIAVGLSILGARWVAENPERISISRTADTYTWMAYRHQPREPLPILEGPPLAGRQIFVFGDSHSAAYRTLLKLASLQLGVAVIEHERGGCGVVRLIGGDPPACAQSREAALQAIETSAKPGDIVLLASLRMPELAGRDWAADPQAAWAEALAELNADSRAQAMASAHAVLARLQAAGLQVVIDAPKPLFKSSANRCSDWFNRMNPVCAPGLSAPREQLETLRVQQMQQLRELRRDYPNLTVWDPFALLCPGAICSAFDRDGQPLYFDADHLSGHGNRVLAPDFIRLLLQVWGQSEEIADTTLL</sequence>
<protein>
    <recommendedName>
        <fullName evidence="6">Acyltransferase</fullName>
    </recommendedName>
</protein>
<evidence type="ECO:0000259" key="2">
    <source>
        <dbReference type="Pfam" id="PF01757"/>
    </source>
</evidence>
<feature type="transmembrane region" description="Helical" evidence="1">
    <location>
        <begin position="257"/>
        <end position="277"/>
    </location>
</feature>
<feature type="transmembrane region" description="Helical" evidence="1">
    <location>
        <begin position="170"/>
        <end position="192"/>
    </location>
</feature>
<dbReference type="Pfam" id="PF01757">
    <property type="entry name" value="Acyl_transf_3"/>
    <property type="match status" value="1"/>
</dbReference>
<feature type="transmembrane region" description="Helical" evidence="1">
    <location>
        <begin position="33"/>
        <end position="56"/>
    </location>
</feature>
<feature type="transmembrane region" description="Helical" evidence="1">
    <location>
        <begin position="6"/>
        <end position="26"/>
    </location>
</feature>
<evidence type="ECO:0008006" key="6">
    <source>
        <dbReference type="Google" id="ProtNLM"/>
    </source>
</evidence>
<feature type="transmembrane region" description="Helical" evidence="1">
    <location>
        <begin position="76"/>
        <end position="98"/>
    </location>
</feature>
<feature type="transmembrane region" description="Helical" evidence="1">
    <location>
        <begin position="362"/>
        <end position="383"/>
    </location>
</feature>